<dbReference type="InterPro" id="IPR036641">
    <property type="entry name" value="HPT_dom_sf"/>
</dbReference>
<dbReference type="EMBL" id="JBBHLI010000002">
    <property type="protein sequence ID" value="MEK9500362.1"/>
    <property type="molecule type" value="Genomic_DNA"/>
</dbReference>
<evidence type="ECO:0000313" key="4">
    <source>
        <dbReference type="Proteomes" id="UP001484239"/>
    </source>
</evidence>
<comment type="caution">
    <text evidence="3">The sequence shown here is derived from an EMBL/GenBank/DDBJ whole genome shotgun (WGS) entry which is preliminary data.</text>
</comment>
<protein>
    <submittedName>
        <fullName evidence="3">Hpt domain-containing protein</fullName>
    </submittedName>
</protein>
<keyword evidence="4" id="KW-1185">Reference proteome</keyword>
<reference evidence="3 4" key="1">
    <citation type="submission" date="2024-02" db="EMBL/GenBank/DDBJ databases">
        <title>A novel Gemmatimonadota bacterium.</title>
        <authorList>
            <person name="Du Z.-J."/>
            <person name="Ye Y.-Q."/>
        </authorList>
    </citation>
    <scope>NUCLEOTIDE SEQUENCE [LARGE SCALE GENOMIC DNA]</scope>
    <source>
        <strain evidence="3 4">DH-20</strain>
    </source>
</reference>
<evidence type="ECO:0000313" key="3">
    <source>
        <dbReference type="EMBL" id="MEK9500362.1"/>
    </source>
</evidence>
<feature type="domain" description="HPt" evidence="2">
    <location>
        <begin position="20"/>
        <end position="118"/>
    </location>
</feature>
<dbReference type="SUPFAM" id="SSF47226">
    <property type="entry name" value="Histidine-containing phosphotransfer domain, HPT domain"/>
    <property type="match status" value="1"/>
</dbReference>
<accession>A0ABU9E8G0</accession>
<organism evidence="3 4">
    <name type="scientific">Gaopeijia maritima</name>
    <dbReference type="NCBI Taxonomy" id="3119007"/>
    <lineage>
        <taxon>Bacteria</taxon>
        <taxon>Pseudomonadati</taxon>
        <taxon>Gemmatimonadota</taxon>
        <taxon>Longimicrobiia</taxon>
        <taxon>Gaopeijiales</taxon>
        <taxon>Gaopeijiaceae</taxon>
        <taxon>Gaopeijia</taxon>
    </lineage>
</organism>
<proteinExistence type="predicted"/>
<dbReference type="Proteomes" id="UP001484239">
    <property type="component" value="Unassembled WGS sequence"/>
</dbReference>
<keyword evidence="1" id="KW-0597">Phosphoprotein</keyword>
<dbReference type="SMART" id="SM00073">
    <property type="entry name" value="HPT"/>
    <property type="match status" value="1"/>
</dbReference>
<evidence type="ECO:0000259" key="2">
    <source>
        <dbReference type="PROSITE" id="PS50894"/>
    </source>
</evidence>
<dbReference type="Gene3D" id="1.20.120.160">
    <property type="entry name" value="HPT domain"/>
    <property type="match status" value="1"/>
</dbReference>
<feature type="modified residue" description="Phosphohistidine" evidence="1">
    <location>
        <position position="60"/>
    </location>
</feature>
<name>A0ABU9E8G0_9BACT</name>
<dbReference type="PROSITE" id="PS50894">
    <property type="entry name" value="HPT"/>
    <property type="match status" value="1"/>
</dbReference>
<gene>
    <name evidence="3" type="ORF">WI372_05185</name>
</gene>
<dbReference type="InterPro" id="IPR008207">
    <property type="entry name" value="Sig_transdc_His_kin_Hpt_dom"/>
</dbReference>
<evidence type="ECO:0000256" key="1">
    <source>
        <dbReference type="PROSITE-ProRule" id="PRU00110"/>
    </source>
</evidence>
<dbReference type="Pfam" id="PF01627">
    <property type="entry name" value="Hpt"/>
    <property type="match status" value="1"/>
</dbReference>
<dbReference type="RefSeq" id="WP_405284830.1">
    <property type="nucleotide sequence ID" value="NZ_CP144380.1"/>
</dbReference>
<sequence>MTTPPVVDSAALDRLTEWGGDKLLRQMLRLFLENAKERLEQVRQGLAPGGDLDEAHRSAHALKSSAANLGAMQVSALSAELEAATGAGDLERSRELADALVEAHAAADAALTRVLESLP</sequence>